<dbReference type="Gene3D" id="1.10.287.1490">
    <property type="match status" value="1"/>
</dbReference>
<proteinExistence type="predicted"/>
<dbReference type="EMBL" id="JANBOH010000143">
    <property type="protein sequence ID" value="KAJ1644778.1"/>
    <property type="molecule type" value="Genomic_DNA"/>
</dbReference>
<feature type="coiled-coil region" evidence="1">
    <location>
        <begin position="12"/>
        <end position="179"/>
    </location>
</feature>
<keyword evidence="1" id="KW-0175">Coiled coil</keyword>
<evidence type="ECO:0000256" key="1">
    <source>
        <dbReference type="SAM" id="Coils"/>
    </source>
</evidence>
<dbReference type="AlphaFoldDB" id="A0A9W8CJX6"/>
<reference evidence="2" key="1">
    <citation type="submission" date="2022-07" db="EMBL/GenBank/DDBJ databases">
        <title>Phylogenomic reconstructions and comparative analyses of Kickxellomycotina fungi.</title>
        <authorList>
            <person name="Reynolds N.K."/>
            <person name="Stajich J.E."/>
            <person name="Barry K."/>
            <person name="Grigoriev I.V."/>
            <person name="Crous P."/>
            <person name="Smith M.E."/>
        </authorList>
    </citation>
    <scope>NUCLEOTIDE SEQUENCE</scope>
    <source>
        <strain evidence="2">NBRC 105413</strain>
    </source>
</reference>
<accession>A0A9W8CJX6</accession>
<organism evidence="2 3">
    <name type="scientific">Coemansia asiatica</name>
    <dbReference type="NCBI Taxonomy" id="1052880"/>
    <lineage>
        <taxon>Eukaryota</taxon>
        <taxon>Fungi</taxon>
        <taxon>Fungi incertae sedis</taxon>
        <taxon>Zoopagomycota</taxon>
        <taxon>Kickxellomycotina</taxon>
        <taxon>Kickxellomycetes</taxon>
        <taxon>Kickxellales</taxon>
        <taxon>Kickxellaceae</taxon>
        <taxon>Coemansia</taxon>
    </lineage>
</organism>
<comment type="caution">
    <text evidence="2">The sequence shown here is derived from an EMBL/GenBank/DDBJ whole genome shotgun (WGS) entry which is preliminary data.</text>
</comment>
<evidence type="ECO:0000313" key="2">
    <source>
        <dbReference type="EMBL" id="KAJ1644778.1"/>
    </source>
</evidence>
<gene>
    <name evidence="2" type="ORF">LPJ64_003580</name>
</gene>
<name>A0A9W8CJX6_9FUNG</name>
<protein>
    <submittedName>
        <fullName evidence="2">Uncharacterized protein</fullName>
    </submittedName>
</protein>
<sequence length="233" mass="26831">MATELNNQTMEMSILAEKNMQKDNEIDELNTEIETLNDTVNSLQAMLEEQQMEATRLQTVLDQCRTENTRLETESQRCLEMLGSATTLNSSLTQNNSCLSEEKTQLQNEVSRLRSKIKGLQKESEKIQAENKDQHNLVMAILPELNRKNSELSALEDKHQRLLARHSRLQQALRDATSNQSVLDMVSTDNEKYLTENETIQRFISESIDRYNKKLDAYQVEEDRIVSAIQTCC</sequence>
<keyword evidence="3" id="KW-1185">Reference proteome</keyword>
<dbReference type="Proteomes" id="UP001145021">
    <property type="component" value="Unassembled WGS sequence"/>
</dbReference>
<evidence type="ECO:0000313" key="3">
    <source>
        <dbReference type="Proteomes" id="UP001145021"/>
    </source>
</evidence>